<reference evidence="1 2" key="1">
    <citation type="journal article" date="2014" name="Genome Biol. Evol.">
        <title>The genome of the myxosporean Thelohanellus kitauei shows adaptations to nutrient acquisition within its fish host.</title>
        <authorList>
            <person name="Yang Y."/>
            <person name="Xiong J."/>
            <person name="Zhou Z."/>
            <person name="Huo F."/>
            <person name="Miao W."/>
            <person name="Ran C."/>
            <person name="Liu Y."/>
            <person name="Zhang J."/>
            <person name="Feng J."/>
            <person name="Wang M."/>
            <person name="Wang M."/>
            <person name="Wang L."/>
            <person name="Yao B."/>
        </authorList>
    </citation>
    <scope>NUCLEOTIDE SEQUENCE [LARGE SCALE GENOMIC DNA]</scope>
    <source>
        <strain evidence="1">Wuqing</strain>
    </source>
</reference>
<proteinExistence type="predicted"/>
<keyword evidence="2" id="KW-1185">Reference proteome</keyword>
<dbReference type="OrthoDB" id="5988470at2759"/>
<evidence type="ECO:0000313" key="1">
    <source>
        <dbReference type="EMBL" id="KII65426.1"/>
    </source>
</evidence>
<gene>
    <name evidence="1" type="ORF">RF11_06380</name>
</gene>
<evidence type="ECO:0000313" key="2">
    <source>
        <dbReference type="Proteomes" id="UP000031668"/>
    </source>
</evidence>
<sequence>MIPLQLLALRTFPHTSTKYSPGLIVFGSEIKLPVDFLTKGGYHKPHHDYSRTHVEVKKIQEDLHDIFEKVKVNLNSSSSEFKKYYDRKLMERTFQNGEKVLVKNQNSMKIEPLFESPYEVI</sequence>
<dbReference type="AlphaFoldDB" id="A0A0C2ME55"/>
<comment type="caution">
    <text evidence="1">The sequence shown here is derived from an EMBL/GenBank/DDBJ whole genome shotgun (WGS) entry which is preliminary data.</text>
</comment>
<accession>A0A0C2ME55</accession>
<dbReference type="EMBL" id="JWZT01003852">
    <property type="protein sequence ID" value="KII65426.1"/>
    <property type="molecule type" value="Genomic_DNA"/>
</dbReference>
<organism evidence="1 2">
    <name type="scientific">Thelohanellus kitauei</name>
    <name type="common">Myxosporean</name>
    <dbReference type="NCBI Taxonomy" id="669202"/>
    <lineage>
        <taxon>Eukaryota</taxon>
        <taxon>Metazoa</taxon>
        <taxon>Cnidaria</taxon>
        <taxon>Myxozoa</taxon>
        <taxon>Myxosporea</taxon>
        <taxon>Bivalvulida</taxon>
        <taxon>Platysporina</taxon>
        <taxon>Myxobolidae</taxon>
        <taxon>Thelohanellus</taxon>
    </lineage>
</organism>
<name>A0A0C2ME55_THEKT</name>
<dbReference type="Proteomes" id="UP000031668">
    <property type="component" value="Unassembled WGS sequence"/>
</dbReference>
<protein>
    <submittedName>
        <fullName evidence="1">Uncharacterized protein</fullName>
    </submittedName>
</protein>